<evidence type="ECO:0000313" key="2">
    <source>
        <dbReference type="Proteomes" id="UP001054837"/>
    </source>
</evidence>
<reference evidence="1 2" key="1">
    <citation type="submission" date="2021-06" db="EMBL/GenBank/DDBJ databases">
        <title>Caerostris darwini draft genome.</title>
        <authorList>
            <person name="Kono N."/>
            <person name="Arakawa K."/>
        </authorList>
    </citation>
    <scope>NUCLEOTIDE SEQUENCE [LARGE SCALE GENOMIC DNA]</scope>
</reference>
<organism evidence="1 2">
    <name type="scientific">Caerostris darwini</name>
    <dbReference type="NCBI Taxonomy" id="1538125"/>
    <lineage>
        <taxon>Eukaryota</taxon>
        <taxon>Metazoa</taxon>
        <taxon>Ecdysozoa</taxon>
        <taxon>Arthropoda</taxon>
        <taxon>Chelicerata</taxon>
        <taxon>Arachnida</taxon>
        <taxon>Araneae</taxon>
        <taxon>Araneomorphae</taxon>
        <taxon>Entelegynae</taxon>
        <taxon>Araneoidea</taxon>
        <taxon>Araneidae</taxon>
        <taxon>Caerostris</taxon>
    </lineage>
</organism>
<dbReference type="Proteomes" id="UP001054837">
    <property type="component" value="Unassembled WGS sequence"/>
</dbReference>
<name>A0AAV4Q377_9ARAC</name>
<dbReference type="AlphaFoldDB" id="A0AAV4Q377"/>
<comment type="caution">
    <text evidence="1">The sequence shown here is derived from an EMBL/GenBank/DDBJ whole genome shotgun (WGS) entry which is preliminary data.</text>
</comment>
<dbReference type="EMBL" id="BPLQ01003766">
    <property type="protein sequence ID" value="GIY02976.1"/>
    <property type="molecule type" value="Genomic_DNA"/>
</dbReference>
<keyword evidence="2" id="KW-1185">Reference proteome</keyword>
<evidence type="ECO:0008006" key="3">
    <source>
        <dbReference type="Google" id="ProtNLM"/>
    </source>
</evidence>
<accession>A0AAV4Q377</accession>
<sequence length="142" mass="15805">MYSSQEWMHVYTDGSQKSEACGAGFFSSVAQGTIAVGKFASNVDGEVAAISEAAKVMLPLPGIDKSGLSLGLDLGNAGHRFTHHPREARHFDRAQFYHYSFYLQQMEEGICWTAVLYFKTLSDNPFQYLLLLDPYDLFGHAI</sequence>
<gene>
    <name evidence="1" type="ORF">CDAR_407571</name>
</gene>
<protein>
    <recommendedName>
        <fullName evidence="3">RNase H type-1 domain-containing protein</fullName>
    </recommendedName>
</protein>
<evidence type="ECO:0000313" key="1">
    <source>
        <dbReference type="EMBL" id="GIY02976.1"/>
    </source>
</evidence>
<proteinExistence type="predicted"/>